<evidence type="ECO:0000313" key="5">
    <source>
        <dbReference type="Proteomes" id="UP001359485"/>
    </source>
</evidence>
<dbReference type="Proteomes" id="UP001359485">
    <property type="component" value="Unassembled WGS sequence"/>
</dbReference>
<comment type="caution">
    <text evidence="3">The sequence shown here is derived from an EMBL/GenBank/DDBJ whole genome shotgun (WGS) entry which is preliminary data.</text>
</comment>
<dbReference type="EMBL" id="JAWJWE010000037">
    <property type="protein sequence ID" value="KAK6625495.1"/>
    <property type="molecule type" value="Genomic_DNA"/>
</dbReference>
<organism evidence="3 6">
    <name type="scientific">Polyplax serrata</name>
    <name type="common">Common mouse louse</name>
    <dbReference type="NCBI Taxonomy" id="468196"/>
    <lineage>
        <taxon>Eukaryota</taxon>
        <taxon>Metazoa</taxon>
        <taxon>Ecdysozoa</taxon>
        <taxon>Arthropoda</taxon>
        <taxon>Hexapoda</taxon>
        <taxon>Insecta</taxon>
        <taxon>Pterygota</taxon>
        <taxon>Neoptera</taxon>
        <taxon>Paraneoptera</taxon>
        <taxon>Psocodea</taxon>
        <taxon>Troctomorpha</taxon>
        <taxon>Phthiraptera</taxon>
        <taxon>Anoplura</taxon>
        <taxon>Polyplacidae</taxon>
        <taxon>Polyplax</taxon>
    </lineage>
</organism>
<feature type="transmembrane region" description="Helical" evidence="2">
    <location>
        <begin position="38"/>
        <end position="57"/>
    </location>
</feature>
<proteinExistence type="predicted"/>
<keyword evidence="2" id="KW-0472">Membrane</keyword>
<protein>
    <submittedName>
        <fullName evidence="3">Uncharacterized protein</fullName>
    </submittedName>
</protein>
<evidence type="ECO:0000313" key="3">
    <source>
        <dbReference type="EMBL" id="KAK6625495.1"/>
    </source>
</evidence>
<evidence type="ECO:0000313" key="4">
    <source>
        <dbReference type="EMBL" id="KAK6637966.1"/>
    </source>
</evidence>
<keyword evidence="5" id="KW-1185">Reference proteome</keyword>
<name>A0AAN8S339_POLSC</name>
<keyword evidence="2" id="KW-1133">Transmembrane helix</keyword>
<accession>A0AAN8S339</accession>
<evidence type="ECO:0000256" key="1">
    <source>
        <dbReference type="SAM" id="MobiDB-lite"/>
    </source>
</evidence>
<dbReference type="AlphaFoldDB" id="A0AAN8S339"/>
<evidence type="ECO:0000313" key="6">
    <source>
        <dbReference type="Proteomes" id="UP001372834"/>
    </source>
</evidence>
<gene>
    <name evidence="3" type="ORF">RUM43_005793</name>
    <name evidence="4" type="ORF">RUM44_008390</name>
</gene>
<reference evidence="3 6" key="1">
    <citation type="submission" date="2023-10" db="EMBL/GenBank/DDBJ databases">
        <title>Genomes of two closely related lineages of the louse Polyplax serrata with different host specificities.</title>
        <authorList>
            <person name="Martinu J."/>
            <person name="Tarabai H."/>
            <person name="Stefka J."/>
            <person name="Hypsa V."/>
        </authorList>
    </citation>
    <scope>NUCLEOTIDE SEQUENCE [LARGE SCALE GENOMIC DNA]</scope>
    <source>
        <strain evidence="4">98ZLc_SE</strain>
        <strain evidence="3">HR10_N</strain>
    </source>
</reference>
<sequence>MNRTDDDRLNLTNYDVFNRYHNESETNVSKYHNDALSFTWYLASFGALLMFFVLISFSEVFCKRLLSVPQEEKLEVTSPPPYELFAPPTYDSLYDNKSDKKDEEEKKKKKMKKIEIFVVPMFASKTVGN</sequence>
<dbReference type="Proteomes" id="UP001372834">
    <property type="component" value="Unassembled WGS sequence"/>
</dbReference>
<feature type="region of interest" description="Disordered" evidence="1">
    <location>
        <begin position="87"/>
        <end position="107"/>
    </location>
</feature>
<keyword evidence="2" id="KW-0812">Transmembrane</keyword>
<dbReference type="EMBL" id="JAWJWF010000002">
    <property type="protein sequence ID" value="KAK6637966.1"/>
    <property type="molecule type" value="Genomic_DNA"/>
</dbReference>
<feature type="compositionally biased region" description="Basic and acidic residues" evidence="1">
    <location>
        <begin position="94"/>
        <end position="106"/>
    </location>
</feature>
<evidence type="ECO:0000256" key="2">
    <source>
        <dbReference type="SAM" id="Phobius"/>
    </source>
</evidence>